<evidence type="ECO:0000256" key="1">
    <source>
        <dbReference type="SAM" id="Phobius"/>
    </source>
</evidence>
<keyword evidence="1" id="KW-1133">Transmembrane helix</keyword>
<accession>A0ABU5MYM3</accession>
<feature type="transmembrane region" description="Helical" evidence="1">
    <location>
        <begin position="98"/>
        <end position="131"/>
    </location>
</feature>
<evidence type="ECO:0008006" key="4">
    <source>
        <dbReference type="Google" id="ProtNLM"/>
    </source>
</evidence>
<feature type="transmembrane region" description="Helical" evidence="1">
    <location>
        <begin position="57"/>
        <end position="78"/>
    </location>
</feature>
<feature type="transmembrane region" description="Helical" evidence="1">
    <location>
        <begin position="15"/>
        <end position="36"/>
    </location>
</feature>
<organism evidence="2 3">
    <name type="scientific">Pontiella agarivorans</name>
    <dbReference type="NCBI Taxonomy" id="3038953"/>
    <lineage>
        <taxon>Bacteria</taxon>
        <taxon>Pseudomonadati</taxon>
        <taxon>Kiritimatiellota</taxon>
        <taxon>Kiritimatiellia</taxon>
        <taxon>Kiritimatiellales</taxon>
        <taxon>Pontiellaceae</taxon>
        <taxon>Pontiella</taxon>
    </lineage>
</organism>
<comment type="caution">
    <text evidence="2">The sequence shown here is derived from an EMBL/GenBank/DDBJ whole genome shotgun (WGS) entry which is preliminary data.</text>
</comment>
<keyword evidence="3" id="KW-1185">Reference proteome</keyword>
<dbReference type="Proteomes" id="UP001290861">
    <property type="component" value="Unassembled WGS sequence"/>
</dbReference>
<name>A0ABU5MYM3_9BACT</name>
<dbReference type="EMBL" id="JARVCO010000010">
    <property type="protein sequence ID" value="MDZ8119264.1"/>
    <property type="molecule type" value="Genomic_DNA"/>
</dbReference>
<gene>
    <name evidence="2" type="ORF">P9H32_11575</name>
</gene>
<keyword evidence="1" id="KW-0472">Membrane</keyword>
<evidence type="ECO:0000313" key="2">
    <source>
        <dbReference type="EMBL" id="MDZ8119264.1"/>
    </source>
</evidence>
<reference evidence="2 3" key="1">
    <citation type="journal article" date="2024" name="Appl. Environ. Microbiol.">
        <title>Pontiella agarivorans sp. nov., a novel marine anaerobic bacterium capable of degrading macroalgal polysaccharides and fixing nitrogen.</title>
        <authorList>
            <person name="Liu N."/>
            <person name="Kivenson V."/>
            <person name="Peng X."/>
            <person name="Cui Z."/>
            <person name="Lankiewicz T.S."/>
            <person name="Gosselin K.M."/>
            <person name="English C.J."/>
            <person name="Blair E.M."/>
            <person name="O'Malley M.A."/>
            <person name="Valentine D.L."/>
        </authorList>
    </citation>
    <scope>NUCLEOTIDE SEQUENCE [LARGE SCALE GENOMIC DNA]</scope>
    <source>
        <strain evidence="2 3">NLcol2</strain>
    </source>
</reference>
<proteinExistence type="predicted"/>
<keyword evidence="1" id="KW-0812">Transmembrane</keyword>
<protein>
    <recommendedName>
        <fullName evidence="4">DUF4328 domain-containing protein</fullName>
    </recommendedName>
</protein>
<evidence type="ECO:0000313" key="3">
    <source>
        <dbReference type="Proteomes" id="UP001290861"/>
    </source>
</evidence>
<dbReference type="RefSeq" id="WP_322609048.1">
    <property type="nucleotide sequence ID" value="NZ_JARVCO010000010.1"/>
</dbReference>
<sequence length="157" mass="17222">MNNTYGEFGATEAGMIIGVMLALLLLLAIPTIFWLLTLQKALGRCRVENQAMAPSMVWLMLIPLFNIVWQFILVINVSKSLKNEFESLNVQPDTAEPGKAVGLAMCILNVISAIPYLGSVLGIGSLICWIIHWVKIAGYSSQIASLHVEQAVFTEET</sequence>